<feature type="active site" description="Charge relay system" evidence="5">
    <location>
        <position position="62"/>
    </location>
</feature>
<dbReference type="Pfam" id="PF18047">
    <property type="entry name" value="PatG_D"/>
    <property type="match status" value="1"/>
</dbReference>
<evidence type="ECO:0000259" key="7">
    <source>
        <dbReference type="Pfam" id="PF00082"/>
    </source>
</evidence>
<feature type="region of interest" description="Disordered" evidence="6">
    <location>
        <begin position="294"/>
        <end position="435"/>
    </location>
</feature>
<feature type="region of interest" description="Disordered" evidence="6">
    <location>
        <begin position="448"/>
        <end position="504"/>
    </location>
</feature>
<dbReference type="PROSITE" id="PS51892">
    <property type="entry name" value="SUBTILASE"/>
    <property type="match status" value="1"/>
</dbReference>
<dbReference type="SUPFAM" id="SSF52743">
    <property type="entry name" value="Subtilisin-like"/>
    <property type="match status" value="1"/>
</dbReference>
<evidence type="ECO:0000256" key="4">
    <source>
        <dbReference type="ARBA" id="ARBA00022825"/>
    </source>
</evidence>
<keyword evidence="2 5" id="KW-0645">Protease</keyword>
<evidence type="ECO:0000256" key="5">
    <source>
        <dbReference type="PROSITE-ProRule" id="PRU01240"/>
    </source>
</evidence>
<dbReference type="InterPro" id="IPR036852">
    <property type="entry name" value="Peptidase_S8/S53_dom_sf"/>
</dbReference>
<dbReference type="InterPro" id="IPR040483">
    <property type="entry name" value="PatG_dom"/>
</dbReference>
<name>A0ABV1VBF2_9ACTN</name>
<feature type="compositionally biased region" description="Low complexity" evidence="6">
    <location>
        <begin position="493"/>
        <end position="504"/>
    </location>
</feature>
<dbReference type="InterPro" id="IPR040636">
    <property type="entry name" value="PatG_C"/>
</dbReference>
<comment type="similarity">
    <text evidence="1 5">Belongs to the peptidase S8 family.</text>
</comment>
<dbReference type="Gene3D" id="3.40.50.200">
    <property type="entry name" value="Peptidase S8/S53 domain"/>
    <property type="match status" value="1"/>
</dbReference>
<feature type="compositionally biased region" description="Low complexity" evidence="6">
    <location>
        <begin position="358"/>
        <end position="378"/>
    </location>
</feature>
<dbReference type="Pfam" id="PF00082">
    <property type="entry name" value="Peptidase_S8"/>
    <property type="match status" value="1"/>
</dbReference>
<feature type="active site" description="Charge relay system" evidence="5">
    <location>
        <position position="28"/>
    </location>
</feature>
<evidence type="ECO:0000256" key="2">
    <source>
        <dbReference type="ARBA" id="ARBA00022670"/>
    </source>
</evidence>
<dbReference type="PRINTS" id="PR00723">
    <property type="entry name" value="SUBTILISIN"/>
</dbReference>
<dbReference type="InterPro" id="IPR051048">
    <property type="entry name" value="Peptidase_S8/S53_subtilisin"/>
</dbReference>
<dbReference type="Proteomes" id="UP001490330">
    <property type="component" value="Unassembled WGS sequence"/>
</dbReference>
<evidence type="ECO:0000259" key="8">
    <source>
        <dbReference type="Pfam" id="PF18047"/>
    </source>
</evidence>
<evidence type="ECO:0000313" key="10">
    <source>
        <dbReference type="EMBL" id="MER6903818.1"/>
    </source>
</evidence>
<protein>
    <submittedName>
        <fullName evidence="10">S8 family serine peptidase</fullName>
    </submittedName>
</protein>
<sequence>MRIRSVLHGLEQQDELLGDPEVCIAVLDGPVDLSHPCFAGADLTRLDTLVQDPAGAGPMSVHGTHVASLLFGQPHRDSPVTGLAPRCRGLILPMFKDAQDWRVPQIDLARAIERAVQEGAHIINVSGGERTPDGHADHLLQRALKLCEDNGVLVVAAVGNDGCDCLQAPAAAPSVLAVGAAGPTGEPLASNNWGAAYGKNGVLAPGLDIEGAAPGGRQASLAGSSFATPAVAGVAALLVAAQLRAGHKAAPLEARQAILDTATRPACSPGDSPECRRHLGGHLDAAGAYRLVTQGTTPADPDHPASIPSRPVQPAAWPAGTASESGVNAAGEPSSLRMPRSVPNEGAHAMHTDPTDMSEGAAGAQETAAGTGQSAGGAHDTPVTSPLATPPPQESEGTDGTGQTAGRGADQAPAARPLGTLPLPQSEGAASAGETAGIAVASEAPAASTPGTLVANQAPPTPAQPAGHTTEASAPQDPTAEPNASKGSNAMDSPSAAVAASGATASAVETPPTAAPVAQTAPVGQAQAAVQPSSSDCGCGGTTASGCQCAGNGNGTRRQLIYAIGTIGFDYQTDARRDFFRQQMPQAPGPVVDGKETENPPNIYDPRQLYTFLAKKPWMSDKLTWTLMLDSTPIYALEAETPMGMDWHQPLISNPKATVDQVGAAAATTAGDEARLAHVLETLSYPPVSHVYRIFRDAILGQIQPPDDPNYVSRVAIPGELTGRTTRLFNGTEVPVVKVRATDQLATWNEFALVDAVVKAVKKAYTTDTPDATARQDAAAQQEAAVKEATLRTTVRALLDKVYYQFRNLGQSAPDRALNFAGTNAFLVGAQLQQGLMSAEHVPGSKKNFYTLDTVSVAKSPYGRPGSDCWDVTLVFFDPEDDRRARVSYLFSFDVSEDPVSLGPVHHFIGS</sequence>
<keyword evidence="4 5" id="KW-0720">Serine protease</keyword>
<keyword evidence="3 5" id="KW-0378">Hydrolase</keyword>
<feature type="domain" description="PatG C-terminal" evidence="9">
    <location>
        <begin position="787"/>
        <end position="908"/>
    </location>
</feature>
<evidence type="ECO:0000256" key="1">
    <source>
        <dbReference type="ARBA" id="ARBA00011073"/>
    </source>
</evidence>
<dbReference type="PANTHER" id="PTHR43399:SF4">
    <property type="entry name" value="CELL WALL-ASSOCIATED PROTEASE"/>
    <property type="match status" value="1"/>
</dbReference>
<gene>
    <name evidence="10" type="ORF">ABT322_08520</name>
</gene>
<dbReference type="EMBL" id="JBEPCV010000005">
    <property type="protein sequence ID" value="MER6903818.1"/>
    <property type="molecule type" value="Genomic_DNA"/>
</dbReference>
<keyword evidence="11" id="KW-1185">Reference proteome</keyword>
<accession>A0ABV1VBF2</accession>
<organism evidence="10 11">
    <name type="scientific">Streptomyces flaveolus</name>
    <dbReference type="NCBI Taxonomy" id="67297"/>
    <lineage>
        <taxon>Bacteria</taxon>
        <taxon>Bacillati</taxon>
        <taxon>Actinomycetota</taxon>
        <taxon>Actinomycetes</taxon>
        <taxon>Kitasatosporales</taxon>
        <taxon>Streptomycetaceae</taxon>
        <taxon>Streptomyces</taxon>
    </lineage>
</organism>
<feature type="domain" description="PatG" evidence="8">
    <location>
        <begin position="561"/>
        <end position="660"/>
    </location>
</feature>
<evidence type="ECO:0000256" key="3">
    <source>
        <dbReference type="ARBA" id="ARBA00022801"/>
    </source>
</evidence>
<dbReference type="RefSeq" id="WP_350715443.1">
    <property type="nucleotide sequence ID" value="NZ_JBEPCO010000002.1"/>
</dbReference>
<proteinExistence type="inferred from homology"/>
<dbReference type="InterPro" id="IPR015500">
    <property type="entry name" value="Peptidase_S8_subtilisin-rel"/>
</dbReference>
<reference evidence="10 11" key="1">
    <citation type="submission" date="2024-06" db="EMBL/GenBank/DDBJ databases">
        <title>The Natural Products Discovery Center: Release of the First 8490 Sequenced Strains for Exploring Actinobacteria Biosynthetic Diversity.</title>
        <authorList>
            <person name="Kalkreuter E."/>
            <person name="Kautsar S.A."/>
            <person name="Yang D."/>
            <person name="Bader C.D."/>
            <person name="Teijaro C.N."/>
            <person name="Fluegel L."/>
            <person name="Davis C.M."/>
            <person name="Simpson J.R."/>
            <person name="Lauterbach L."/>
            <person name="Steele A.D."/>
            <person name="Gui C."/>
            <person name="Meng S."/>
            <person name="Li G."/>
            <person name="Viehrig K."/>
            <person name="Ye F."/>
            <person name="Su P."/>
            <person name="Kiefer A.F."/>
            <person name="Nichols A."/>
            <person name="Cepeda A.J."/>
            <person name="Yan W."/>
            <person name="Fan B."/>
            <person name="Jiang Y."/>
            <person name="Adhikari A."/>
            <person name="Zheng C.-J."/>
            <person name="Schuster L."/>
            <person name="Cowan T.M."/>
            <person name="Smanski M.J."/>
            <person name="Chevrette M.G."/>
            <person name="De Carvalho L.P.S."/>
            <person name="Shen B."/>
        </authorList>
    </citation>
    <scope>NUCLEOTIDE SEQUENCE [LARGE SCALE GENOMIC DNA]</scope>
    <source>
        <strain evidence="10 11">NPDC000632</strain>
    </source>
</reference>
<dbReference type="InterPro" id="IPR000209">
    <property type="entry name" value="Peptidase_S8/S53_dom"/>
</dbReference>
<evidence type="ECO:0000256" key="6">
    <source>
        <dbReference type="SAM" id="MobiDB-lite"/>
    </source>
</evidence>
<evidence type="ECO:0000313" key="11">
    <source>
        <dbReference type="Proteomes" id="UP001490330"/>
    </source>
</evidence>
<evidence type="ECO:0000259" key="9">
    <source>
        <dbReference type="Pfam" id="PF18065"/>
    </source>
</evidence>
<feature type="active site" description="Charge relay system" evidence="5">
    <location>
        <position position="225"/>
    </location>
</feature>
<dbReference type="Pfam" id="PF18065">
    <property type="entry name" value="PatG_C"/>
    <property type="match status" value="1"/>
</dbReference>
<dbReference type="PANTHER" id="PTHR43399">
    <property type="entry name" value="SUBTILISIN-RELATED"/>
    <property type="match status" value="1"/>
</dbReference>
<comment type="caution">
    <text evidence="10">The sequence shown here is derived from an EMBL/GenBank/DDBJ whole genome shotgun (WGS) entry which is preliminary data.</text>
</comment>
<feature type="domain" description="Peptidase S8/S53" evidence="7">
    <location>
        <begin position="21"/>
        <end position="263"/>
    </location>
</feature>